<feature type="region of interest" description="Disordered" evidence="1">
    <location>
        <begin position="30"/>
        <end position="79"/>
    </location>
</feature>
<feature type="compositionally biased region" description="Low complexity" evidence="1">
    <location>
        <begin position="188"/>
        <end position="197"/>
    </location>
</feature>
<dbReference type="Proteomes" id="UP000054538">
    <property type="component" value="Unassembled WGS sequence"/>
</dbReference>
<evidence type="ECO:0000313" key="2">
    <source>
        <dbReference type="EMBL" id="KIL00245.1"/>
    </source>
</evidence>
<name>A0A0D0EAC9_9AGAM</name>
<accession>A0A0D0EAC9</accession>
<feature type="region of interest" description="Disordered" evidence="1">
    <location>
        <begin position="157"/>
        <end position="206"/>
    </location>
</feature>
<reference evidence="3" key="2">
    <citation type="submission" date="2015-01" db="EMBL/GenBank/DDBJ databases">
        <title>Evolutionary Origins and Diversification of the Mycorrhizal Mutualists.</title>
        <authorList>
            <consortium name="DOE Joint Genome Institute"/>
            <consortium name="Mycorrhizal Genomics Consortium"/>
            <person name="Kohler A."/>
            <person name="Kuo A."/>
            <person name="Nagy L.G."/>
            <person name="Floudas D."/>
            <person name="Copeland A."/>
            <person name="Barry K.W."/>
            <person name="Cichocki N."/>
            <person name="Veneault-Fourrey C."/>
            <person name="LaButti K."/>
            <person name="Lindquist E.A."/>
            <person name="Lipzen A."/>
            <person name="Lundell T."/>
            <person name="Morin E."/>
            <person name="Murat C."/>
            <person name="Riley R."/>
            <person name="Ohm R."/>
            <person name="Sun H."/>
            <person name="Tunlid A."/>
            <person name="Henrissat B."/>
            <person name="Grigoriev I.V."/>
            <person name="Hibbett D.S."/>
            <person name="Martin F."/>
        </authorList>
    </citation>
    <scope>NUCLEOTIDE SEQUENCE [LARGE SCALE GENOMIC DNA]</scope>
    <source>
        <strain evidence="3">Ve08.2h10</strain>
    </source>
</reference>
<dbReference type="AlphaFoldDB" id="A0A0D0EAC9"/>
<organism evidence="2 3">
    <name type="scientific">Paxillus rubicundulus Ve08.2h10</name>
    <dbReference type="NCBI Taxonomy" id="930991"/>
    <lineage>
        <taxon>Eukaryota</taxon>
        <taxon>Fungi</taxon>
        <taxon>Dikarya</taxon>
        <taxon>Basidiomycota</taxon>
        <taxon>Agaricomycotina</taxon>
        <taxon>Agaricomycetes</taxon>
        <taxon>Agaricomycetidae</taxon>
        <taxon>Boletales</taxon>
        <taxon>Paxilineae</taxon>
        <taxon>Paxillaceae</taxon>
        <taxon>Paxillus</taxon>
    </lineage>
</organism>
<keyword evidence="3" id="KW-1185">Reference proteome</keyword>
<evidence type="ECO:0000313" key="3">
    <source>
        <dbReference type="Proteomes" id="UP000054538"/>
    </source>
</evidence>
<dbReference type="EMBL" id="KN824838">
    <property type="protein sequence ID" value="KIL00245.1"/>
    <property type="molecule type" value="Genomic_DNA"/>
</dbReference>
<gene>
    <name evidence="2" type="ORF">PAXRUDRAFT_130317</name>
</gene>
<dbReference type="InParanoid" id="A0A0D0EAC9"/>
<proteinExistence type="predicted"/>
<reference evidence="2 3" key="1">
    <citation type="submission" date="2014-04" db="EMBL/GenBank/DDBJ databases">
        <authorList>
            <consortium name="DOE Joint Genome Institute"/>
            <person name="Kuo A."/>
            <person name="Kohler A."/>
            <person name="Jargeat P."/>
            <person name="Nagy L.G."/>
            <person name="Floudas D."/>
            <person name="Copeland A."/>
            <person name="Barry K.W."/>
            <person name="Cichocki N."/>
            <person name="Veneault-Fourrey C."/>
            <person name="LaButti K."/>
            <person name="Lindquist E.A."/>
            <person name="Lipzen A."/>
            <person name="Lundell T."/>
            <person name="Morin E."/>
            <person name="Murat C."/>
            <person name="Sun H."/>
            <person name="Tunlid A."/>
            <person name="Henrissat B."/>
            <person name="Grigoriev I.V."/>
            <person name="Hibbett D.S."/>
            <person name="Martin F."/>
            <person name="Nordberg H.P."/>
            <person name="Cantor M.N."/>
            <person name="Hua S.X."/>
        </authorList>
    </citation>
    <scope>NUCLEOTIDE SEQUENCE [LARGE SCALE GENOMIC DNA]</scope>
    <source>
        <strain evidence="2 3">Ve08.2h10</strain>
    </source>
</reference>
<evidence type="ECO:0000256" key="1">
    <source>
        <dbReference type="SAM" id="MobiDB-lite"/>
    </source>
</evidence>
<dbReference type="OrthoDB" id="2655216at2759"/>
<protein>
    <submittedName>
        <fullName evidence="2">Uncharacterized protein</fullName>
    </submittedName>
</protein>
<feature type="compositionally biased region" description="Basic and acidic residues" evidence="1">
    <location>
        <begin position="41"/>
        <end position="52"/>
    </location>
</feature>
<dbReference type="HOGENOM" id="CLU_1166172_0_0_1"/>
<sequence length="238" mass="26195">MSAYDSADARTALMATYFSRYPYPQAGTRCITPSSPSAPLRHYDVNAPDRRIRNAGRKGSSSSQKPSDDNNRFPTRGRTIYNAHTVPLAAKSTTARLPRDTSVSQRQFQHDTGMAVQNTTSPALAELQRIDAEEEWKKNHRYQFLIAARGDMGSKDWNAGGNYSPEGGGMSGIWGMPRRRGGSRDSKPSSSPSSASDSEWEPLSPPYGWDAGAMDMDYMGAQEMFDLYIKADECGVGF</sequence>